<feature type="region of interest" description="Disordered" evidence="1">
    <location>
        <begin position="1"/>
        <end position="101"/>
    </location>
</feature>
<dbReference type="NCBIfam" id="TIGR01764">
    <property type="entry name" value="excise"/>
    <property type="match status" value="1"/>
</dbReference>
<dbReference type="AlphaFoldDB" id="A0A5D3FRP5"/>
<protein>
    <submittedName>
        <fullName evidence="3">Helix-turn-helix domain-containing protein</fullName>
    </submittedName>
</protein>
<evidence type="ECO:0000259" key="2">
    <source>
        <dbReference type="Pfam" id="PF12728"/>
    </source>
</evidence>
<feature type="compositionally biased region" description="Pro residues" evidence="1">
    <location>
        <begin position="34"/>
        <end position="48"/>
    </location>
</feature>
<gene>
    <name evidence="3" type="ORF">FXF68_09505</name>
</gene>
<evidence type="ECO:0000313" key="3">
    <source>
        <dbReference type="EMBL" id="TYK51497.1"/>
    </source>
</evidence>
<evidence type="ECO:0000313" key="4">
    <source>
        <dbReference type="Proteomes" id="UP000323505"/>
    </source>
</evidence>
<dbReference type="Pfam" id="PF12728">
    <property type="entry name" value="HTH_17"/>
    <property type="match status" value="1"/>
</dbReference>
<dbReference type="Proteomes" id="UP000323505">
    <property type="component" value="Unassembled WGS sequence"/>
</dbReference>
<name>A0A5D3FRP5_9ACTN</name>
<feature type="compositionally biased region" description="Basic residues" evidence="1">
    <location>
        <begin position="1"/>
        <end position="17"/>
    </location>
</feature>
<organism evidence="3 4">
    <name type="scientific">Actinomadura decatromicini</name>
    <dbReference type="NCBI Taxonomy" id="2604572"/>
    <lineage>
        <taxon>Bacteria</taxon>
        <taxon>Bacillati</taxon>
        <taxon>Actinomycetota</taxon>
        <taxon>Actinomycetes</taxon>
        <taxon>Streptosporangiales</taxon>
        <taxon>Thermomonosporaceae</taxon>
        <taxon>Actinomadura</taxon>
    </lineage>
</organism>
<dbReference type="EMBL" id="VSRQ01000002">
    <property type="protein sequence ID" value="TYK51497.1"/>
    <property type="molecule type" value="Genomic_DNA"/>
</dbReference>
<feature type="region of interest" description="Disordered" evidence="1">
    <location>
        <begin position="114"/>
        <end position="137"/>
    </location>
</feature>
<reference evidence="3 4" key="1">
    <citation type="submission" date="2019-08" db="EMBL/GenBank/DDBJ databases">
        <title>Actinomadura sp. nov. CYP1-5 isolated from mountain soil.</title>
        <authorList>
            <person name="Songsumanus A."/>
            <person name="Kuncharoen N."/>
            <person name="Kudo T."/>
            <person name="Yuki M."/>
            <person name="Igarashi Y."/>
            <person name="Tanasupawat S."/>
        </authorList>
    </citation>
    <scope>NUCLEOTIDE SEQUENCE [LARGE SCALE GENOMIC DNA]</scope>
    <source>
        <strain evidence="3 4">CYP1-5</strain>
    </source>
</reference>
<feature type="compositionally biased region" description="Polar residues" evidence="1">
    <location>
        <begin position="88"/>
        <end position="97"/>
    </location>
</feature>
<proteinExistence type="predicted"/>
<accession>A0A5D3FRP5</accession>
<dbReference type="GO" id="GO:0003677">
    <property type="term" value="F:DNA binding"/>
    <property type="evidence" value="ECO:0007669"/>
    <property type="project" value="InterPro"/>
</dbReference>
<dbReference type="InterPro" id="IPR010093">
    <property type="entry name" value="SinI_DNA-bd"/>
</dbReference>
<evidence type="ECO:0000256" key="1">
    <source>
        <dbReference type="SAM" id="MobiDB-lite"/>
    </source>
</evidence>
<sequence length="210" mass="23400">MDPSHRNRTLHRPRRRPSPPDPLCQGHRHRPRPPRPGVPRLDPPPPDPAAQGRRPDALRRLRGTPERHRGPRRAAQVTASFTHPHVSPATQQHTTESPETHSCGFCAPLHRCRPPPSDPDRSPRCLSPKAPEPATAHSRRFPVTTTITADTDLLLTVEEAARRLKIGRTQMYRLIASGEVKSVTIGRLRRVPAECLATYVSSLLSSVQPN</sequence>
<keyword evidence="4" id="KW-1185">Reference proteome</keyword>
<dbReference type="InterPro" id="IPR041657">
    <property type="entry name" value="HTH_17"/>
</dbReference>
<feature type="domain" description="Helix-turn-helix" evidence="2">
    <location>
        <begin position="154"/>
        <end position="201"/>
    </location>
</feature>
<feature type="compositionally biased region" description="Basic and acidic residues" evidence="1">
    <location>
        <begin position="53"/>
        <end position="68"/>
    </location>
</feature>
<comment type="caution">
    <text evidence="3">The sequence shown here is derived from an EMBL/GenBank/DDBJ whole genome shotgun (WGS) entry which is preliminary data.</text>
</comment>